<dbReference type="AlphaFoldDB" id="G8ZR78"/>
<organism evidence="2 3">
    <name type="scientific">Torulaspora delbrueckii</name>
    <name type="common">Yeast</name>
    <name type="synonym">Candida colliculosa</name>
    <dbReference type="NCBI Taxonomy" id="4950"/>
    <lineage>
        <taxon>Eukaryota</taxon>
        <taxon>Fungi</taxon>
        <taxon>Dikarya</taxon>
        <taxon>Ascomycota</taxon>
        <taxon>Saccharomycotina</taxon>
        <taxon>Saccharomycetes</taxon>
        <taxon>Saccharomycetales</taxon>
        <taxon>Saccharomycetaceae</taxon>
        <taxon>Torulaspora</taxon>
    </lineage>
</organism>
<dbReference type="HOGENOM" id="CLU_1012607_0_0_1"/>
<reference evidence="2 3" key="1">
    <citation type="journal article" date="2011" name="Proc. Natl. Acad. Sci. U.S.A.">
        <title>Evolutionary erosion of yeast sex chromosomes by mating-type switching accidents.</title>
        <authorList>
            <person name="Gordon J.L."/>
            <person name="Armisen D."/>
            <person name="Proux-Wera E."/>
            <person name="Oheigeartaigh S.S."/>
            <person name="Byrne K.P."/>
            <person name="Wolfe K.H."/>
        </authorList>
    </citation>
    <scope>NUCLEOTIDE SEQUENCE [LARGE SCALE GENOMIC DNA]</scope>
    <source>
        <strain evidence="3">ATCC 10662 / CBS 1146 / NBRC 0425 / NCYC 2629 / NRRL Y-866</strain>
    </source>
</reference>
<dbReference type="EMBL" id="HE616744">
    <property type="protein sequence ID" value="CCE91020.1"/>
    <property type="molecule type" value="Genomic_DNA"/>
</dbReference>
<sequence>MVVSVGSHINGYTVIETLYNHDHLDIFEVVDIQQKRHVLKMYKKEISPRADQIEEASINRFLWHGIRCAVHNDECIAKKDYFNLKGSDESSRAGPVRRQSGGIVRTPMPCEQSREEEDEEEEDEDDDEDEEEDEEEEDEDDDEDEEDEDEEDDEDEDEDEDAQDSEEGEESEDDEELSPVVHIVTPGDSDRPRPILLHGNGTHQRESSRVNIQSPVQKAFHLRHRDLPRTPMPGVLRTDDPSETQRSIDQEKCRFQLKMISSSMLKRRSAKSMAM</sequence>
<feature type="region of interest" description="Disordered" evidence="1">
    <location>
        <begin position="85"/>
        <end position="248"/>
    </location>
</feature>
<protein>
    <submittedName>
        <fullName evidence="2">Uncharacterized protein</fullName>
    </submittedName>
</protein>
<keyword evidence="3" id="KW-1185">Reference proteome</keyword>
<evidence type="ECO:0000313" key="2">
    <source>
        <dbReference type="EMBL" id="CCE91020.1"/>
    </source>
</evidence>
<evidence type="ECO:0000256" key="1">
    <source>
        <dbReference type="SAM" id="MobiDB-lite"/>
    </source>
</evidence>
<name>G8ZR78_TORDE</name>
<dbReference type="InParanoid" id="G8ZR78"/>
<dbReference type="eggNOG" id="ENOG502SCCB">
    <property type="taxonomic scope" value="Eukaryota"/>
</dbReference>
<dbReference type="GeneID" id="11500355"/>
<dbReference type="KEGG" id="tdl:TDEL_0C01310"/>
<dbReference type="Proteomes" id="UP000005627">
    <property type="component" value="Chromosome 3"/>
</dbReference>
<dbReference type="RefSeq" id="XP_003680231.1">
    <property type="nucleotide sequence ID" value="XM_003680183.1"/>
</dbReference>
<gene>
    <name evidence="2" type="primary">TDEL0C01310</name>
    <name evidence="2" type="ORF">TDEL_0C01310</name>
</gene>
<proteinExistence type="predicted"/>
<accession>G8ZR78</accession>
<feature type="compositionally biased region" description="Acidic residues" evidence="1">
    <location>
        <begin position="114"/>
        <end position="177"/>
    </location>
</feature>
<evidence type="ECO:0000313" key="3">
    <source>
        <dbReference type="Proteomes" id="UP000005627"/>
    </source>
</evidence>